<reference evidence="1 2" key="1">
    <citation type="submission" date="2022-06" db="EMBL/GenBank/DDBJ databases">
        <title>Dyella sp. Sa strain:Sa Genome sequencing.</title>
        <authorList>
            <person name="Park S."/>
        </authorList>
    </citation>
    <scope>NUCLEOTIDE SEQUENCE [LARGE SCALE GENOMIC DNA]</scope>
    <source>
        <strain evidence="1 2">Sa</strain>
    </source>
</reference>
<evidence type="ECO:0000313" key="1">
    <source>
        <dbReference type="EMBL" id="MCP1373253.1"/>
    </source>
</evidence>
<comment type="caution">
    <text evidence="1">The sequence shown here is derived from an EMBL/GenBank/DDBJ whole genome shotgun (WGS) entry which is preliminary data.</text>
</comment>
<dbReference type="RefSeq" id="WP_253565001.1">
    <property type="nucleotide sequence ID" value="NZ_JAMZEK010000001.1"/>
</dbReference>
<name>A0ABT1F7A2_9GAMM</name>
<organism evidence="1 2">
    <name type="scientific">Dyella lutea</name>
    <dbReference type="NCBI Taxonomy" id="2950441"/>
    <lineage>
        <taxon>Bacteria</taxon>
        <taxon>Pseudomonadati</taxon>
        <taxon>Pseudomonadota</taxon>
        <taxon>Gammaproteobacteria</taxon>
        <taxon>Lysobacterales</taxon>
        <taxon>Rhodanobacteraceae</taxon>
        <taxon>Dyella</taxon>
    </lineage>
</organism>
<evidence type="ECO:0000313" key="2">
    <source>
        <dbReference type="Proteomes" id="UP001204615"/>
    </source>
</evidence>
<proteinExistence type="predicted"/>
<accession>A0ABT1F7A2</accession>
<sequence>MIGHRASRTLAIAASIAMAAAVIAGLVVLGSPTHQRHLRLDRKRVKDLGMLNTMISTYWQQHQTLPPDLKAVDPASYFGDPVSGEPFGYVVTGKRSYRLCARFDLPSDPEDTGVFSTHPSGQHCIDRTVGVH</sequence>
<dbReference type="Proteomes" id="UP001204615">
    <property type="component" value="Unassembled WGS sequence"/>
</dbReference>
<dbReference type="EMBL" id="JAMZEK010000001">
    <property type="protein sequence ID" value="MCP1373253.1"/>
    <property type="molecule type" value="Genomic_DNA"/>
</dbReference>
<keyword evidence="2" id="KW-1185">Reference proteome</keyword>
<gene>
    <name evidence="1" type="ORF">NC595_04195</name>
</gene>
<evidence type="ECO:0008006" key="3">
    <source>
        <dbReference type="Google" id="ProtNLM"/>
    </source>
</evidence>
<protein>
    <recommendedName>
        <fullName evidence="3">Type II secretion system protein</fullName>
    </recommendedName>
</protein>